<dbReference type="Proteomes" id="UP001596250">
    <property type="component" value="Unassembled WGS sequence"/>
</dbReference>
<dbReference type="SUPFAM" id="SSF53850">
    <property type="entry name" value="Periplasmic binding protein-like II"/>
    <property type="match status" value="1"/>
</dbReference>
<dbReference type="InterPro" id="IPR050950">
    <property type="entry name" value="HTH-type_LysR_regulators"/>
</dbReference>
<name>A0ABW1IQT6_9BACL</name>
<dbReference type="PRINTS" id="PR00039">
    <property type="entry name" value="HTHLYSR"/>
</dbReference>
<accession>A0ABW1IQT6</accession>
<evidence type="ECO:0000256" key="1">
    <source>
        <dbReference type="ARBA" id="ARBA00009437"/>
    </source>
</evidence>
<dbReference type="Gene3D" id="3.40.190.290">
    <property type="match status" value="1"/>
</dbReference>
<evidence type="ECO:0000256" key="4">
    <source>
        <dbReference type="ARBA" id="ARBA00023163"/>
    </source>
</evidence>
<dbReference type="Pfam" id="PF03466">
    <property type="entry name" value="LysR_substrate"/>
    <property type="match status" value="1"/>
</dbReference>
<evidence type="ECO:0000259" key="5">
    <source>
        <dbReference type="PROSITE" id="PS50931"/>
    </source>
</evidence>
<dbReference type="InterPro" id="IPR000847">
    <property type="entry name" value="LysR_HTH_N"/>
</dbReference>
<gene>
    <name evidence="6" type="ORF">ACFPXP_13735</name>
</gene>
<feature type="domain" description="HTH lysR-type" evidence="5">
    <location>
        <begin position="1"/>
        <end position="58"/>
    </location>
</feature>
<dbReference type="PANTHER" id="PTHR30419">
    <property type="entry name" value="HTH-TYPE TRANSCRIPTIONAL REGULATOR YBHD"/>
    <property type="match status" value="1"/>
</dbReference>
<keyword evidence="7" id="KW-1185">Reference proteome</keyword>
<dbReference type="Gene3D" id="1.10.10.10">
    <property type="entry name" value="Winged helix-like DNA-binding domain superfamily/Winged helix DNA-binding domain"/>
    <property type="match status" value="1"/>
</dbReference>
<dbReference type="InterPro" id="IPR005119">
    <property type="entry name" value="LysR_subst-bd"/>
</dbReference>
<protein>
    <submittedName>
        <fullName evidence="6">LysR family transcriptional regulator</fullName>
    </submittedName>
</protein>
<comment type="similarity">
    <text evidence="1">Belongs to the LysR transcriptional regulatory family.</text>
</comment>
<dbReference type="Pfam" id="PF00126">
    <property type="entry name" value="HTH_1"/>
    <property type="match status" value="1"/>
</dbReference>
<evidence type="ECO:0000313" key="7">
    <source>
        <dbReference type="Proteomes" id="UP001596250"/>
    </source>
</evidence>
<evidence type="ECO:0000256" key="2">
    <source>
        <dbReference type="ARBA" id="ARBA00023015"/>
    </source>
</evidence>
<sequence>MELLQLKYFQKVAKLEHMTRAAEELHIAQPALSKTISRLEEDLGVPLFDRRSRQIRLNAYGKAFLQKVETVLMLLEEGRREVADLAGMEKGIISIATTTLCRLTKALSAFREKHPSISFRITQLAPSATEEMVKLLENGEVDLCFGAAALERPGLDEQVVLKARVYLGVPKGHRLAEKCSISLQEAAEEPFIEYKDGHPFRKINEQFCRTAGIRRNIVCEVEEPDALASLVGAGIGVAFVPGCKGEAETTFSMVQIHEPECYRSFTISSPENRYLSLAAREFRSFLTIYFDELMKQEK</sequence>
<organism evidence="6 7">
    <name type="scientific">Marinicrinis lubricantis</name>
    <dbReference type="NCBI Taxonomy" id="2086470"/>
    <lineage>
        <taxon>Bacteria</taxon>
        <taxon>Bacillati</taxon>
        <taxon>Bacillota</taxon>
        <taxon>Bacilli</taxon>
        <taxon>Bacillales</taxon>
        <taxon>Paenibacillaceae</taxon>
    </lineage>
</organism>
<dbReference type="PANTHER" id="PTHR30419:SF28">
    <property type="entry name" value="HTH-TYPE TRANSCRIPTIONAL REGULATOR BSDA"/>
    <property type="match status" value="1"/>
</dbReference>
<dbReference type="RefSeq" id="WP_379894849.1">
    <property type="nucleotide sequence ID" value="NZ_CBCSCT010000040.1"/>
</dbReference>
<proteinExistence type="inferred from homology"/>
<dbReference type="PROSITE" id="PS50931">
    <property type="entry name" value="HTH_LYSR"/>
    <property type="match status" value="1"/>
</dbReference>
<comment type="caution">
    <text evidence="6">The sequence shown here is derived from an EMBL/GenBank/DDBJ whole genome shotgun (WGS) entry which is preliminary data.</text>
</comment>
<dbReference type="InterPro" id="IPR036390">
    <property type="entry name" value="WH_DNA-bd_sf"/>
</dbReference>
<keyword evidence="4" id="KW-0804">Transcription</keyword>
<dbReference type="SUPFAM" id="SSF46785">
    <property type="entry name" value="Winged helix' DNA-binding domain"/>
    <property type="match status" value="1"/>
</dbReference>
<reference evidence="7" key="1">
    <citation type="journal article" date="2019" name="Int. J. Syst. Evol. Microbiol.">
        <title>The Global Catalogue of Microorganisms (GCM) 10K type strain sequencing project: providing services to taxonomists for standard genome sequencing and annotation.</title>
        <authorList>
            <consortium name="The Broad Institute Genomics Platform"/>
            <consortium name="The Broad Institute Genome Sequencing Center for Infectious Disease"/>
            <person name="Wu L."/>
            <person name="Ma J."/>
        </authorList>
    </citation>
    <scope>NUCLEOTIDE SEQUENCE [LARGE SCALE GENOMIC DNA]</scope>
    <source>
        <strain evidence="7">CCM 8749</strain>
    </source>
</reference>
<dbReference type="EMBL" id="JBHSQV010000163">
    <property type="protein sequence ID" value="MFC5987465.1"/>
    <property type="molecule type" value="Genomic_DNA"/>
</dbReference>
<keyword evidence="2" id="KW-0805">Transcription regulation</keyword>
<evidence type="ECO:0000313" key="6">
    <source>
        <dbReference type="EMBL" id="MFC5987465.1"/>
    </source>
</evidence>
<keyword evidence="3" id="KW-0238">DNA-binding</keyword>
<evidence type="ECO:0000256" key="3">
    <source>
        <dbReference type="ARBA" id="ARBA00023125"/>
    </source>
</evidence>
<dbReference type="InterPro" id="IPR036388">
    <property type="entry name" value="WH-like_DNA-bd_sf"/>
</dbReference>